<feature type="compositionally biased region" description="Acidic residues" evidence="4">
    <location>
        <begin position="35"/>
        <end position="50"/>
    </location>
</feature>
<dbReference type="GO" id="GO:0006508">
    <property type="term" value="P:proteolysis"/>
    <property type="evidence" value="ECO:0007669"/>
    <property type="project" value="UniProtKB-KW"/>
</dbReference>
<feature type="region of interest" description="Disordered" evidence="4">
    <location>
        <begin position="1"/>
        <end position="50"/>
    </location>
</feature>
<dbReference type="InterPro" id="IPR003653">
    <property type="entry name" value="Peptidase_C48_C"/>
</dbReference>
<dbReference type="SUPFAM" id="SSF54001">
    <property type="entry name" value="Cysteine proteinases"/>
    <property type="match status" value="1"/>
</dbReference>
<comment type="similarity">
    <text evidence="1">Belongs to the peptidase C48 family.</text>
</comment>
<name>A0A0E0IHF7_ORYNI</name>
<proteinExistence type="inferred from homology"/>
<dbReference type="Gene3D" id="3.40.395.10">
    <property type="entry name" value="Adenoviral Proteinase, Chain A"/>
    <property type="match status" value="1"/>
</dbReference>
<keyword evidence="2" id="KW-0645">Protease</keyword>
<feature type="compositionally biased region" description="Low complexity" evidence="4">
    <location>
        <begin position="609"/>
        <end position="618"/>
    </location>
</feature>
<evidence type="ECO:0000313" key="7">
    <source>
        <dbReference type="Proteomes" id="UP000006591"/>
    </source>
</evidence>
<dbReference type="HOGENOM" id="CLU_007688_0_0_1"/>
<dbReference type="GO" id="GO:0008234">
    <property type="term" value="F:cysteine-type peptidase activity"/>
    <property type="evidence" value="ECO:0007669"/>
    <property type="project" value="InterPro"/>
</dbReference>
<accession>A0A0E0IHF7</accession>
<keyword evidence="3" id="KW-0378">Hydrolase</keyword>
<dbReference type="PANTHER" id="PTHR34835:SF82">
    <property type="entry name" value="OS01G0826651 PROTEIN"/>
    <property type="match status" value="1"/>
</dbReference>
<dbReference type="EnsemblPlants" id="ONIVA09G04110.1">
    <property type="protein sequence ID" value="ONIVA09G04110.1"/>
    <property type="gene ID" value="ONIVA09G04110"/>
</dbReference>
<evidence type="ECO:0000256" key="1">
    <source>
        <dbReference type="ARBA" id="ARBA00005234"/>
    </source>
</evidence>
<reference evidence="6" key="1">
    <citation type="submission" date="2015-04" db="UniProtKB">
        <authorList>
            <consortium name="EnsemblPlants"/>
        </authorList>
    </citation>
    <scope>IDENTIFICATION</scope>
    <source>
        <strain evidence="6">SL10</strain>
    </source>
</reference>
<evidence type="ECO:0000256" key="2">
    <source>
        <dbReference type="ARBA" id="ARBA00022670"/>
    </source>
</evidence>
<dbReference type="PANTHER" id="PTHR34835">
    <property type="entry name" value="OS07G0283600 PROTEIN-RELATED"/>
    <property type="match status" value="1"/>
</dbReference>
<reference evidence="6" key="2">
    <citation type="submission" date="2018-04" db="EMBL/GenBank/DDBJ databases">
        <title>OnivRS2 (Oryza nivara Reference Sequence Version 2).</title>
        <authorList>
            <person name="Zhang J."/>
            <person name="Kudrna D."/>
            <person name="Lee S."/>
            <person name="Talag J."/>
            <person name="Rajasekar S."/>
            <person name="Welchert J."/>
            <person name="Hsing Y.-I."/>
            <person name="Wing R.A."/>
        </authorList>
    </citation>
    <scope>NUCLEOTIDE SEQUENCE [LARGE SCALE GENOMIC DNA]</scope>
    <source>
        <strain evidence="6">SL10</strain>
    </source>
</reference>
<evidence type="ECO:0000256" key="4">
    <source>
        <dbReference type="SAM" id="MobiDB-lite"/>
    </source>
</evidence>
<feature type="domain" description="Ubiquitin-like protease family profile" evidence="5">
    <location>
        <begin position="675"/>
        <end position="849"/>
    </location>
</feature>
<feature type="region of interest" description="Disordered" evidence="4">
    <location>
        <begin position="609"/>
        <end position="635"/>
    </location>
</feature>
<dbReference type="PROSITE" id="PS50600">
    <property type="entry name" value="ULP_PROTEASE"/>
    <property type="match status" value="1"/>
</dbReference>
<dbReference type="Gramene" id="ONIVA09G04110.1">
    <property type="protein sequence ID" value="ONIVA09G04110.1"/>
    <property type="gene ID" value="ONIVA09G04110"/>
</dbReference>
<evidence type="ECO:0000256" key="3">
    <source>
        <dbReference type="ARBA" id="ARBA00022801"/>
    </source>
</evidence>
<protein>
    <recommendedName>
        <fullName evidence="5">Ubiquitin-like protease family profile domain-containing protein</fullName>
    </recommendedName>
</protein>
<keyword evidence="7" id="KW-1185">Reference proteome</keyword>
<evidence type="ECO:0000259" key="5">
    <source>
        <dbReference type="PROSITE" id="PS50600"/>
    </source>
</evidence>
<dbReference type="AlphaFoldDB" id="A0A0E0IHF7"/>
<organism evidence="6">
    <name type="scientific">Oryza nivara</name>
    <name type="common">Indian wild rice</name>
    <name type="synonym">Oryza sativa f. spontanea</name>
    <dbReference type="NCBI Taxonomy" id="4536"/>
    <lineage>
        <taxon>Eukaryota</taxon>
        <taxon>Viridiplantae</taxon>
        <taxon>Streptophyta</taxon>
        <taxon>Embryophyta</taxon>
        <taxon>Tracheophyta</taxon>
        <taxon>Spermatophyta</taxon>
        <taxon>Magnoliopsida</taxon>
        <taxon>Liliopsida</taxon>
        <taxon>Poales</taxon>
        <taxon>Poaceae</taxon>
        <taxon>BOP clade</taxon>
        <taxon>Oryzoideae</taxon>
        <taxon>Oryzeae</taxon>
        <taxon>Oryzinae</taxon>
        <taxon>Oryza</taxon>
    </lineage>
</organism>
<dbReference type="Proteomes" id="UP000006591">
    <property type="component" value="Chromosome 9"/>
</dbReference>
<dbReference type="OMA" id="ICCLAHT"/>
<dbReference type="InterPro" id="IPR038765">
    <property type="entry name" value="Papain-like_cys_pep_sf"/>
</dbReference>
<dbReference type="STRING" id="4536.A0A0E0IHF7"/>
<dbReference type="Pfam" id="PF02902">
    <property type="entry name" value="Peptidase_C48"/>
    <property type="match status" value="1"/>
</dbReference>
<evidence type="ECO:0000313" key="6">
    <source>
        <dbReference type="EnsemblPlants" id="ONIVA09G04110.1"/>
    </source>
</evidence>
<dbReference type="eggNOG" id="KOG0778">
    <property type="taxonomic scope" value="Eukaryota"/>
</dbReference>
<feature type="compositionally biased region" description="Basic residues" evidence="4">
    <location>
        <begin position="621"/>
        <end position="630"/>
    </location>
</feature>
<sequence length="910" mass="103926">MARGINMSKRKVLEQGTSNVFDRPQYPFASPEISDGSDENFREDDTESDDDFDMDYIVQSMKRKMKKNSNVLLENQKMKKQTCLTKANSSFSRFSAKYFSEVIADLSGPQRFIIEKYGFANLLLFDVKSAPKKLASWVAKRFDLSSSEIILRDKVIPVTEHSVTVVLGLPTGRRDFGKNFDIGKEIILSRFGLSVLPSVKFFGDLLKHNKDMAEDKVITCFLIVALACFLCPNSSLVPSVKYLTIFEDIKALDSYNWSKFVYEWLLIHIKKFQKSKNLGGCLHIWAILYLDFVDFGQRSVPKGIPHISAWNDDLIATFSDLDKIDDTTYGLRPLKDISCTSYFESVPLQEEMLSFRHKLDSAIGNFFMFHDSSSSETVQLDSHNIAHTAAANASFQTDKLHVGFNNHSFQFNEKRTPHNAEHSVRNHPLSTEDFAPSTFCCGQASASLSAQAQMYHTPEVGLIKNKKVCLDESFNASAATAAIDAVKDVAKKIRSRMAHLKSKEKFLIPKILEIVTIALNSNSFHPNVRTYNNLKTLSNNKDKGKFVAEFVRKRAFQDLTNSPDVVCLGSNTCSNKTKNMCIKSEHIYNKSNQFDSNYKVFGSGFNNSGASSSGGRLPPHGPRRPLKPSRHASDPFVPVRRRFPVSEQENKYFTAICCLAHTRWQSLFAVNIDNVRITFSNFGNSLRIGGDVSNYVISAFCRLMFHNNHPSKSKKNYFFSSIGYQLLKEIECIEMVKIKKCFDGAASARKLHLCDMLFFFPINHLDHWFLFVVDIKDRMLVFLDSLHHKSDPYFDPIIPMMIKNIQTLWDKFEGTAIDFSKFRVFFPLVPRQEFSCDSGIFVMKCIELWSPRVVLPNEFSKDDINNIRVQYTNKIFFHHKSIMLQSESEQLVVNWVENEEFQYEDEVATD</sequence>